<proteinExistence type="inferred from homology"/>
<keyword evidence="11 12" id="KW-0998">Cell outer membrane</keyword>
<dbReference type="PANTHER" id="PTHR32552:SF68">
    <property type="entry name" value="FERRICHROME OUTER MEMBRANE TRANSPORTER_PHAGE RECEPTOR"/>
    <property type="match status" value="1"/>
</dbReference>
<dbReference type="EMBL" id="WMJY01000010">
    <property type="protein sequence ID" value="MTH29506.1"/>
    <property type="molecule type" value="Genomic_DNA"/>
</dbReference>
<dbReference type="InterPro" id="IPR012910">
    <property type="entry name" value="Plug_dom"/>
</dbReference>
<comment type="caution">
    <text evidence="17">The sequence shown here is derived from an EMBL/GenBank/DDBJ whole genome shotgun (WGS) entry which is preliminary data.</text>
</comment>
<dbReference type="InterPro" id="IPR037066">
    <property type="entry name" value="Plug_dom_sf"/>
</dbReference>
<evidence type="ECO:0000256" key="12">
    <source>
        <dbReference type="PROSITE-ProRule" id="PRU01360"/>
    </source>
</evidence>
<evidence type="ECO:0000256" key="3">
    <source>
        <dbReference type="ARBA" id="ARBA00022452"/>
    </source>
</evidence>
<dbReference type="Pfam" id="PF07715">
    <property type="entry name" value="Plug"/>
    <property type="match status" value="1"/>
</dbReference>
<evidence type="ECO:0000256" key="1">
    <source>
        <dbReference type="ARBA" id="ARBA00004571"/>
    </source>
</evidence>
<feature type="domain" description="TonB-dependent receptor-like beta-barrel" evidence="15">
    <location>
        <begin position="265"/>
        <end position="683"/>
    </location>
</feature>
<evidence type="ECO:0000256" key="8">
    <source>
        <dbReference type="ARBA" id="ARBA00023065"/>
    </source>
</evidence>
<dbReference type="PROSITE" id="PS52016">
    <property type="entry name" value="TONB_DEPENDENT_REC_3"/>
    <property type="match status" value="1"/>
</dbReference>
<keyword evidence="4" id="KW-0410">Iron transport</keyword>
<dbReference type="InterPro" id="IPR000531">
    <property type="entry name" value="Beta-barrel_TonB"/>
</dbReference>
<evidence type="ECO:0000256" key="5">
    <source>
        <dbReference type="ARBA" id="ARBA00022692"/>
    </source>
</evidence>
<evidence type="ECO:0000256" key="7">
    <source>
        <dbReference type="ARBA" id="ARBA00023004"/>
    </source>
</evidence>
<keyword evidence="2 12" id="KW-0813">Transport</keyword>
<reference evidence="17 18" key="1">
    <citation type="journal article" date="2006" name="Int. J. Syst. Evol. Microbiol.">
        <title>Myroides pelagicus sp. nov., isolated from seawater in Thailand.</title>
        <authorList>
            <person name="Yoon J."/>
            <person name="Maneerat S."/>
            <person name="Kawai F."/>
            <person name="Yokota A."/>
        </authorList>
    </citation>
    <scope>NUCLEOTIDE SEQUENCE [LARGE SCALE GENOMIC DNA]</scope>
    <source>
        <strain evidence="17 18">SM1T</strain>
    </source>
</reference>
<dbReference type="SUPFAM" id="SSF56935">
    <property type="entry name" value="Porins"/>
    <property type="match status" value="1"/>
</dbReference>
<dbReference type="Gene3D" id="2.40.170.20">
    <property type="entry name" value="TonB-dependent receptor, beta-barrel domain"/>
    <property type="match status" value="1"/>
</dbReference>
<dbReference type="GO" id="GO:0009279">
    <property type="term" value="C:cell outer membrane"/>
    <property type="evidence" value="ECO:0007669"/>
    <property type="project" value="UniProtKB-SubCell"/>
</dbReference>
<accession>A0A7K1GL11</accession>
<evidence type="ECO:0000256" key="11">
    <source>
        <dbReference type="ARBA" id="ARBA00023237"/>
    </source>
</evidence>
<dbReference type="RefSeq" id="WP_155035505.1">
    <property type="nucleotide sequence ID" value="NZ_JBHTIG010000038.1"/>
</dbReference>
<keyword evidence="6 14" id="KW-0732">Signal</keyword>
<feature type="domain" description="TonB-dependent receptor plug" evidence="16">
    <location>
        <begin position="51"/>
        <end position="156"/>
    </location>
</feature>
<dbReference type="AlphaFoldDB" id="A0A7K1GL11"/>
<dbReference type="PANTHER" id="PTHR32552">
    <property type="entry name" value="FERRICHROME IRON RECEPTOR-RELATED"/>
    <property type="match status" value="1"/>
</dbReference>
<keyword evidence="17" id="KW-0675">Receptor</keyword>
<dbReference type="OrthoDB" id="9761152at2"/>
<evidence type="ECO:0000256" key="6">
    <source>
        <dbReference type="ARBA" id="ARBA00022729"/>
    </source>
</evidence>
<feature type="signal peptide" evidence="14">
    <location>
        <begin position="1"/>
        <end position="22"/>
    </location>
</feature>
<evidence type="ECO:0000259" key="16">
    <source>
        <dbReference type="Pfam" id="PF07715"/>
    </source>
</evidence>
<protein>
    <submittedName>
        <fullName evidence="17">TonB-dependent receptor</fullName>
    </submittedName>
</protein>
<evidence type="ECO:0000259" key="15">
    <source>
        <dbReference type="Pfam" id="PF00593"/>
    </source>
</evidence>
<keyword evidence="3 12" id="KW-1134">Transmembrane beta strand</keyword>
<organism evidence="17 18">
    <name type="scientific">Myroides pelagicus</name>
    <dbReference type="NCBI Taxonomy" id="270914"/>
    <lineage>
        <taxon>Bacteria</taxon>
        <taxon>Pseudomonadati</taxon>
        <taxon>Bacteroidota</taxon>
        <taxon>Flavobacteriia</taxon>
        <taxon>Flavobacteriales</taxon>
        <taxon>Flavobacteriaceae</taxon>
        <taxon>Myroides</taxon>
    </lineage>
</organism>
<evidence type="ECO:0000256" key="9">
    <source>
        <dbReference type="ARBA" id="ARBA00023077"/>
    </source>
</evidence>
<evidence type="ECO:0000256" key="4">
    <source>
        <dbReference type="ARBA" id="ARBA00022496"/>
    </source>
</evidence>
<sequence>MKKTLLHPIYFLGLIATTTAVAQEQQAVDTLKTTALNEILVSSVRVTEKDPIAFENLSKSALSKRNLGQDIPTMMSYMTSVVSTTDAGNGIGYSSFRVRGTDATRVNVTLNGIPYNDGESQGTFWVNMPDFTSSVQNIQLQRGVGTSTNGSAAFGASLNLNTDNYAYDASGEIANSFGSYNTRKSTVKFSTGLINDKFEIAGRLSDMKSDGYIDRASSRMKSYFLQGAYLGKTSLVKALVFGGNQKTYQAWNGVSQEEIDEFGRRYNSAGKYKDENGQVQFYDNETDNYRQDHYQLHWSEKWSDLWSSNVSLHYTKGFGFYENYKRGQDLGSYGLKPVAGSNGTMIEESDLIRRKFLDNHFYGMVFNANYTGDKISVILGGAANKYEGDHFGDILWVKEPVDYKYKQEYYRDHSVKTDMNFYTKANWQFANQWNLYGDLQYRRVTYEANGQDTGLVNEQFNFFNPKAGIIYQLDAANQFYLSYARANREPNRTDYEERQKNVMPKHEQLDDFELGWRYKGDRAEINVNAYYMKYKDQLVLTGQLNDVGANVRENIADSYRLGLEIDANVRVLDQLHWSPSIAISSNKNRNLNYSWAGEMKNFGNTSIAFSPDFVASNAITYLPMKGMSVSLLTKFVGEQYMSNIETETSKLDSYFVNDLSVNYEFPIKGWVKGIQLSVLANNIFNTKYISNGYYWTAYDGGSNTMYDGAGYYPQAEFNILGGVTIKF</sequence>
<feature type="chain" id="PRO_5029515399" evidence="14">
    <location>
        <begin position="23"/>
        <end position="727"/>
    </location>
</feature>
<evidence type="ECO:0000256" key="13">
    <source>
        <dbReference type="RuleBase" id="RU003357"/>
    </source>
</evidence>
<evidence type="ECO:0000313" key="18">
    <source>
        <dbReference type="Proteomes" id="UP000488936"/>
    </source>
</evidence>
<keyword evidence="10 12" id="KW-0472">Membrane</keyword>
<dbReference type="InterPro" id="IPR039426">
    <property type="entry name" value="TonB-dep_rcpt-like"/>
</dbReference>
<keyword evidence="8" id="KW-0406">Ion transport</keyword>
<dbReference type="InterPro" id="IPR036942">
    <property type="entry name" value="Beta-barrel_TonB_sf"/>
</dbReference>
<gene>
    <name evidence="17" type="ORF">GJV77_06155</name>
</gene>
<evidence type="ECO:0000256" key="10">
    <source>
        <dbReference type="ARBA" id="ARBA00023136"/>
    </source>
</evidence>
<dbReference type="GO" id="GO:0015344">
    <property type="term" value="F:siderophore uptake transmembrane transporter activity"/>
    <property type="evidence" value="ECO:0007669"/>
    <property type="project" value="TreeGrafter"/>
</dbReference>
<name>A0A7K1GL11_9FLAO</name>
<comment type="similarity">
    <text evidence="12 13">Belongs to the TonB-dependent receptor family.</text>
</comment>
<evidence type="ECO:0000313" key="17">
    <source>
        <dbReference type="EMBL" id="MTH29506.1"/>
    </source>
</evidence>
<dbReference type="Pfam" id="PF00593">
    <property type="entry name" value="TonB_dep_Rec_b-barrel"/>
    <property type="match status" value="1"/>
</dbReference>
<keyword evidence="18" id="KW-1185">Reference proteome</keyword>
<dbReference type="Proteomes" id="UP000488936">
    <property type="component" value="Unassembled WGS sequence"/>
</dbReference>
<evidence type="ECO:0000256" key="2">
    <source>
        <dbReference type="ARBA" id="ARBA00022448"/>
    </source>
</evidence>
<dbReference type="Gene3D" id="2.170.130.10">
    <property type="entry name" value="TonB-dependent receptor, plug domain"/>
    <property type="match status" value="1"/>
</dbReference>
<keyword evidence="5 12" id="KW-0812">Transmembrane</keyword>
<comment type="subcellular location">
    <subcellularLocation>
        <location evidence="1 12">Cell outer membrane</location>
        <topology evidence="1 12">Multi-pass membrane protein</topology>
    </subcellularLocation>
</comment>
<keyword evidence="7" id="KW-0408">Iron</keyword>
<evidence type="ECO:0000256" key="14">
    <source>
        <dbReference type="SAM" id="SignalP"/>
    </source>
</evidence>
<keyword evidence="9 13" id="KW-0798">TonB box</keyword>